<dbReference type="STRING" id="98765.A0A2R6R748"/>
<evidence type="ECO:0000256" key="1">
    <source>
        <dbReference type="SAM" id="MobiDB-lite"/>
    </source>
</evidence>
<dbReference type="EMBL" id="MLYV02000280">
    <property type="protein sequence ID" value="PSS21839.1"/>
    <property type="molecule type" value="Genomic_DNA"/>
</dbReference>
<evidence type="ECO:0000313" key="3">
    <source>
        <dbReference type="Proteomes" id="UP000186601"/>
    </source>
</evidence>
<feature type="compositionally biased region" description="Polar residues" evidence="1">
    <location>
        <begin position="1"/>
        <end position="17"/>
    </location>
</feature>
<feature type="region of interest" description="Disordered" evidence="1">
    <location>
        <begin position="1"/>
        <end position="70"/>
    </location>
</feature>
<feature type="compositionally biased region" description="Low complexity" evidence="1">
    <location>
        <begin position="50"/>
        <end position="70"/>
    </location>
</feature>
<dbReference type="AlphaFoldDB" id="A0A2R6R748"/>
<dbReference type="Proteomes" id="UP000186601">
    <property type="component" value="Unassembled WGS sequence"/>
</dbReference>
<gene>
    <name evidence="2" type="ORF">PHLCEN_2v3101</name>
</gene>
<feature type="non-terminal residue" evidence="2">
    <location>
        <position position="1"/>
    </location>
</feature>
<feature type="compositionally biased region" description="Polar residues" evidence="1">
    <location>
        <begin position="35"/>
        <end position="49"/>
    </location>
</feature>
<keyword evidence="3" id="KW-1185">Reference proteome</keyword>
<name>A0A2R6R748_9APHY</name>
<protein>
    <submittedName>
        <fullName evidence="2">Uncharacterized protein</fullName>
    </submittedName>
</protein>
<organism evidence="2 3">
    <name type="scientific">Hermanssonia centrifuga</name>
    <dbReference type="NCBI Taxonomy" id="98765"/>
    <lineage>
        <taxon>Eukaryota</taxon>
        <taxon>Fungi</taxon>
        <taxon>Dikarya</taxon>
        <taxon>Basidiomycota</taxon>
        <taxon>Agaricomycotina</taxon>
        <taxon>Agaricomycetes</taxon>
        <taxon>Polyporales</taxon>
        <taxon>Meruliaceae</taxon>
        <taxon>Hermanssonia</taxon>
    </lineage>
</organism>
<evidence type="ECO:0000313" key="2">
    <source>
        <dbReference type="EMBL" id="PSS21839.1"/>
    </source>
</evidence>
<dbReference type="OrthoDB" id="4742101at2759"/>
<sequence length="403" mass="42968">APRASSRPSKTTVSSPRLSPAPVDPPPHLHPLFLRSSTPGSSPLPSVTDSRSQSPAPATTPSSSSRRAMSATRVTLPTLVGPLTHSTVSIWLNTCADTFEAATLLDPNAASTLTARARITLAGLKMAEDSAATWWNENREDLKLLSDWDEFATRVRDRFVPASWRLDALDVFYAISQGSSDFRIFVNTLQSARNSLAGAGAGYAINDSIMKHHILFRAHHRLRLRVRASPAFKYENTKLDALISLMQTTYDSLVAEGAIRSASSTSTFTVPTATTPSPAAGRSPLPDLTPAERDRLKAAGGCFHCRLTPGSPGWVPHSARQCPGLPARGIPPPRGPPPVSAIAAIATEDDLPPITGILTDDDLPHMIGAIQTLPVGSATSMSTARMTLAGQCYDSEDDSDSDY</sequence>
<comment type="caution">
    <text evidence="2">The sequence shown here is derived from an EMBL/GenBank/DDBJ whole genome shotgun (WGS) entry which is preliminary data.</text>
</comment>
<reference evidence="2 3" key="1">
    <citation type="submission" date="2018-02" db="EMBL/GenBank/DDBJ databases">
        <title>Genome sequence of the basidiomycete white-rot fungus Phlebia centrifuga.</title>
        <authorList>
            <person name="Granchi Z."/>
            <person name="Peng M."/>
            <person name="de Vries R.P."/>
            <person name="Hilden K."/>
            <person name="Makela M.R."/>
            <person name="Grigoriev I."/>
            <person name="Riley R."/>
        </authorList>
    </citation>
    <scope>NUCLEOTIDE SEQUENCE [LARGE SCALE GENOMIC DNA]</scope>
    <source>
        <strain evidence="2 3">FBCC195</strain>
    </source>
</reference>
<accession>A0A2R6R748</accession>
<proteinExistence type="predicted"/>